<evidence type="ECO:0000256" key="5">
    <source>
        <dbReference type="ARBA" id="ARBA00023015"/>
    </source>
</evidence>
<dbReference type="GO" id="GO:0008270">
    <property type="term" value="F:zinc ion binding"/>
    <property type="evidence" value="ECO:0007669"/>
    <property type="project" value="UniProtKB-KW"/>
</dbReference>
<dbReference type="SUPFAM" id="SSF57667">
    <property type="entry name" value="beta-beta-alpha zinc fingers"/>
    <property type="match status" value="1"/>
</dbReference>
<reference evidence="11" key="2">
    <citation type="submission" date="2025-09" db="UniProtKB">
        <authorList>
            <consortium name="Ensembl"/>
        </authorList>
    </citation>
    <scope>IDENTIFICATION</scope>
</reference>
<reference evidence="11" key="1">
    <citation type="submission" date="2025-08" db="UniProtKB">
        <authorList>
            <consortium name="Ensembl"/>
        </authorList>
    </citation>
    <scope>IDENTIFICATION</scope>
</reference>
<dbReference type="Pfam" id="PF05699">
    <property type="entry name" value="Dimer_Tnp_hAT"/>
    <property type="match status" value="1"/>
</dbReference>
<dbReference type="InterPro" id="IPR052035">
    <property type="entry name" value="ZnF_BED_domain_contain"/>
</dbReference>
<dbReference type="GO" id="GO:0003677">
    <property type="term" value="F:DNA binding"/>
    <property type="evidence" value="ECO:0007669"/>
    <property type="project" value="UniProtKB-KW"/>
</dbReference>
<comment type="subcellular location">
    <subcellularLocation>
        <location evidence="1">Nucleus</location>
    </subcellularLocation>
</comment>
<keyword evidence="7" id="KW-0804">Transcription</keyword>
<dbReference type="SUPFAM" id="SSF53098">
    <property type="entry name" value="Ribonuclease H-like"/>
    <property type="match status" value="1"/>
</dbReference>
<dbReference type="Proteomes" id="UP001108240">
    <property type="component" value="Unplaced"/>
</dbReference>
<dbReference type="GO" id="GO:0005634">
    <property type="term" value="C:nucleus"/>
    <property type="evidence" value="ECO:0007669"/>
    <property type="project" value="UniProtKB-SubCell"/>
</dbReference>
<dbReference type="GeneTree" id="ENSGT00940000158431"/>
<evidence type="ECO:0000256" key="9">
    <source>
        <dbReference type="PROSITE-ProRule" id="PRU00027"/>
    </source>
</evidence>
<dbReference type="SMART" id="SM00614">
    <property type="entry name" value="ZnF_BED"/>
    <property type="match status" value="1"/>
</dbReference>
<evidence type="ECO:0000313" key="12">
    <source>
        <dbReference type="Proteomes" id="UP001108240"/>
    </source>
</evidence>
<dbReference type="AlphaFoldDB" id="A0A9J7Y5E2"/>
<evidence type="ECO:0000256" key="7">
    <source>
        <dbReference type="ARBA" id="ARBA00023163"/>
    </source>
</evidence>
<keyword evidence="5" id="KW-0805">Transcription regulation</keyword>
<keyword evidence="3 9" id="KW-0863">Zinc-finger</keyword>
<evidence type="ECO:0000259" key="10">
    <source>
        <dbReference type="PROSITE" id="PS50808"/>
    </source>
</evidence>
<name>A0A9J7Y5E2_CYPCA</name>
<dbReference type="InterPro" id="IPR008906">
    <property type="entry name" value="HATC_C_dom"/>
</dbReference>
<dbReference type="InterPro" id="IPR036236">
    <property type="entry name" value="Znf_C2H2_sf"/>
</dbReference>
<keyword evidence="4" id="KW-0862">Zinc</keyword>
<keyword evidence="6" id="KW-0238">DNA-binding</keyword>
<accession>A0A9J7Y5E2</accession>
<dbReference type="Ensembl" id="ENSCCRT00000190450.1">
    <property type="protein sequence ID" value="ENSCCRP00000115234.1"/>
    <property type="gene ID" value="ENSCCRG00000073321.1"/>
</dbReference>
<feature type="domain" description="BED-type" evidence="10">
    <location>
        <begin position="17"/>
        <end position="78"/>
    </location>
</feature>
<dbReference type="PROSITE" id="PS50808">
    <property type="entry name" value="ZF_BED"/>
    <property type="match status" value="1"/>
</dbReference>
<dbReference type="Pfam" id="PF02892">
    <property type="entry name" value="zf-BED"/>
    <property type="match status" value="1"/>
</dbReference>
<keyword evidence="2" id="KW-0479">Metal-binding</keyword>
<protein>
    <recommendedName>
        <fullName evidence="10">BED-type domain-containing protein</fullName>
    </recommendedName>
</protein>
<dbReference type="PANTHER" id="PTHR46481:SF4">
    <property type="entry name" value="ZINC FINGER BED DOMAIN-CONTAINING PROTEIN 4"/>
    <property type="match status" value="1"/>
</dbReference>
<evidence type="ECO:0000256" key="8">
    <source>
        <dbReference type="ARBA" id="ARBA00023242"/>
    </source>
</evidence>
<dbReference type="PANTHER" id="PTHR46481">
    <property type="entry name" value="ZINC FINGER BED DOMAIN-CONTAINING PROTEIN 4"/>
    <property type="match status" value="1"/>
</dbReference>
<sequence>MVAASVDDVDVEDAPTSFKSDVWQHFGFPKIKNESGEVVTDKTKTVCRYCKKMLIYTNSTTNMMQHTNRHHREKLQSPPSARKNLLVGQTTLTGGFAAPLAATSARAKEITRCIGVFMAKDMRPFSVVENEGFRLLVNKLEPKYTIPSRPHFSQTVMPALYRETKSKVIETLRKAYSVSITTDGWTSRATQSYLTVTAHVITSEWEMVNFVLQTRPLFETHTGANIAEVLKSAVSEWGLQKANHGIAVVTDNARNMDVAVREAGFAPHVRCFAHTLNLASQAGLSVPRVSRLLGRVRRIAAFFHRSSTATAALAAKQILLELPPHKLIIDVATRWNSSLDMIERYLEQQAAVTATLLSNDVRRNVRDIDTLDGSDIRDAEDIVKLLKPLKTATTVLYDEKNPTVSLIVPLKHMIEHNMASNEEDSPTVSNIKRAILNNLYNRYTSEYNHLLECTALDPRFRALPHLETDQRDDVFHRLKEKAVLMLQNQDEGKEGASGHPPAAEQPLDQTDRAGAELKQPPSKKTALEDLLGGTFDEPVAQHNSQIDAEINKYRAETSISLNSCPLKWWKENARLYPLLSSIAKAYLSTPATSVPSERVFHQQGTL</sequence>
<evidence type="ECO:0000256" key="1">
    <source>
        <dbReference type="ARBA" id="ARBA00004123"/>
    </source>
</evidence>
<proteinExistence type="predicted"/>
<evidence type="ECO:0000256" key="6">
    <source>
        <dbReference type="ARBA" id="ARBA00023125"/>
    </source>
</evidence>
<evidence type="ECO:0000256" key="4">
    <source>
        <dbReference type="ARBA" id="ARBA00022833"/>
    </source>
</evidence>
<evidence type="ECO:0000256" key="2">
    <source>
        <dbReference type="ARBA" id="ARBA00022723"/>
    </source>
</evidence>
<dbReference type="SUPFAM" id="SSF140996">
    <property type="entry name" value="Hermes dimerisation domain"/>
    <property type="match status" value="1"/>
</dbReference>
<dbReference type="InterPro" id="IPR012337">
    <property type="entry name" value="RNaseH-like_sf"/>
</dbReference>
<dbReference type="InterPro" id="IPR003656">
    <property type="entry name" value="Znf_BED"/>
</dbReference>
<evidence type="ECO:0000313" key="11">
    <source>
        <dbReference type="Ensembl" id="ENSCCRP00000115234.1"/>
    </source>
</evidence>
<keyword evidence="12" id="KW-1185">Reference proteome</keyword>
<dbReference type="OMA" id="IPIHIGC"/>
<keyword evidence="8" id="KW-0539">Nucleus</keyword>
<evidence type="ECO:0000256" key="3">
    <source>
        <dbReference type="ARBA" id="ARBA00022771"/>
    </source>
</evidence>
<dbReference type="GO" id="GO:0046983">
    <property type="term" value="F:protein dimerization activity"/>
    <property type="evidence" value="ECO:0007669"/>
    <property type="project" value="InterPro"/>
</dbReference>
<organism evidence="11 12">
    <name type="scientific">Cyprinus carpio carpio</name>
    <dbReference type="NCBI Taxonomy" id="630221"/>
    <lineage>
        <taxon>Eukaryota</taxon>
        <taxon>Metazoa</taxon>
        <taxon>Chordata</taxon>
        <taxon>Craniata</taxon>
        <taxon>Vertebrata</taxon>
        <taxon>Euteleostomi</taxon>
        <taxon>Actinopterygii</taxon>
        <taxon>Neopterygii</taxon>
        <taxon>Teleostei</taxon>
        <taxon>Ostariophysi</taxon>
        <taxon>Cypriniformes</taxon>
        <taxon>Cyprinidae</taxon>
        <taxon>Cyprininae</taxon>
        <taxon>Cyprinus</taxon>
    </lineage>
</organism>